<reference evidence="3 4" key="1">
    <citation type="submission" date="2024-03" db="EMBL/GenBank/DDBJ databases">
        <title>Human intestinal bacterial collection.</title>
        <authorList>
            <person name="Pauvert C."/>
            <person name="Hitch T.C.A."/>
            <person name="Clavel T."/>
        </authorList>
    </citation>
    <scope>NUCLEOTIDE SEQUENCE [LARGE SCALE GENOMIC DNA]</scope>
    <source>
        <strain evidence="3 4">CLA-AA-H132</strain>
    </source>
</reference>
<dbReference type="GO" id="GO:0016787">
    <property type="term" value="F:hydrolase activity"/>
    <property type="evidence" value="ECO:0007669"/>
    <property type="project" value="UniProtKB-KW"/>
</dbReference>
<proteinExistence type="predicted"/>
<dbReference type="PANTHER" id="PTHR43674:SF2">
    <property type="entry name" value="BETA-UREIDOPROPIONASE"/>
    <property type="match status" value="1"/>
</dbReference>
<evidence type="ECO:0000313" key="4">
    <source>
        <dbReference type="Proteomes" id="UP001438008"/>
    </source>
</evidence>
<evidence type="ECO:0000259" key="2">
    <source>
        <dbReference type="PROSITE" id="PS50263"/>
    </source>
</evidence>
<dbReference type="SUPFAM" id="SSF56317">
    <property type="entry name" value="Carbon-nitrogen hydrolase"/>
    <property type="match status" value="1"/>
</dbReference>
<dbReference type="Pfam" id="PF00795">
    <property type="entry name" value="CN_hydrolase"/>
    <property type="match status" value="1"/>
</dbReference>
<gene>
    <name evidence="3" type="ORF">WMO29_04395</name>
</gene>
<dbReference type="InterPro" id="IPR050345">
    <property type="entry name" value="Aliph_Amidase/BUP"/>
</dbReference>
<dbReference type="PROSITE" id="PS50263">
    <property type="entry name" value="CN_HYDROLASE"/>
    <property type="match status" value="1"/>
</dbReference>
<dbReference type="EMBL" id="JBBMFE010000003">
    <property type="protein sequence ID" value="MEQ2471731.1"/>
    <property type="molecule type" value="Genomic_DNA"/>
</dbReference>
<keyword evidence="1 3" id="KW-0378">Hydrolase</keyword>
<evidence type="ECO:0000313" key="3">
    <source>
        <dbReference type="EMBL" id="MEQ2471731.1"/>
    </source>
</evidence>
<name>A0ABV1FEQ9_9FIRM</name>
<dbReference type="Proteomes" id="UP001438008">
    <property type="component" value="Unassembled WGS sequence"/>
</dbReference>
<organism evidence="3 4">
    <name type="scientific">Laedolimicola intestinihominis</name>
    <dbReference type="NCBI Taxonomy" id="3133166"/>
    <lineage>
        <taxon>Bacteria</taxon>
        <taxon>Bacillati</taxon>
        <taxon>Bacillota</taxon>
        <taxon>Clostridia</taxon>
        <taxon>Lachnospirales</taxon>
        <taxon>Lachnospiraceae</taxon>
        <taxon>Laedolimicola</taxon>
    </lineage>
</organism>
<dbReference type="InterPro" id="IPR003010">
    <property type="entry name" value="C-N_Hydrolase"/>
</dbReference>
<accession>A0ABV1FEQ9</accession>
<dbReference type="PANTHER" id="PTHR43674">
    <property type="entry name" value="NITRILASE C965.09-RELATED"/>
    <property type="match status" value="1"/>
</dbReference>
<evidence type="ECO:0000256" key="1">
    <source>
        <dbReference type="ARBA" id="ARBA00022801"/>
    </source>
</evidence>
<sequence length="140" mass="15710">MGAGGEGRGAEALSFSQCLSGTGRKDRHLSESVRTCVLKGADLILIPTANTKAEPLTMFEWEIRVQAMQNQVFIAMCNRVGREGDMDFAGESLVVYPSGDVIIKADDREQLIRCELNLAEAREWREKVPYLGTRRLEWYL</sequence>
<keyword evidence="4" id="KW-1185">Reference proteome</keyword>
<feature type="domain" description="CN hydrolase" evidence="2">
    <location>
        <begin position="1"/>
        <end position="118"/>
    </location>
</feature>
<protein>
    <submittedName>
        <fullName evidence="3">Nitrilase-related carbon-nitrogen hydrolase</fullName>
    </submittedName>
</protein>
<dbReference type="RefSeq" id="WP_349163922.1">
    <property type="nucleotide sequence ID" value="NZ_JBBMFE010000003.1"/>
</dbReference>
<dbReference type="InterPro" id="IPR036526">
    <property type="entry name" value="C-N_Hydrolase_sf"/>
</dbReference>
<comment type="caution">
    <text evidence="3">The sequence shown here is derived from an EMBL/GenBank/DDBJ whole genome shotgun (WGS) entry which is preliminary data.</text>
</comment>
<dbReference type="Gene3D" id="3.60.110.10">
    <property type="entry name" value="Carbon-nitrogen hydrolase"/>
    <property type="match status" value="1"/>
</dbReference>